<evidence type="ECO:0000256" key="1">
    <source>
        <dbReference type="ARBA" id="ARBA00005417"/>
    </source>
</evidence>
<dbReference type="InterPro" id="IPR013611">
    <property type="entry name" value="Transp-assoc_OB_typ2"/>
</dbReference>
<dbReference type="SUPFAM" id="SSF52540">
    <property type="entry name" value="P-loop containing nucleoside triphosphate hydrolases"/>
    <property type="match status" value="1"/>
</dbReference>
<dbReference type="Pfam" id="PF00005">
    <property type="entry name" value="ABC_tran"/>
    <property type="match status" value="1"/>
</dbReference>
<feature type="domain" description="ABC transporter" evidence="5">
    <location>
        <begin position="18"/>
        <end position="249"/>
    </location>
</feature>
<dbReference type="GO" id="GO:0005524">
    <property type="term" value="F:ATP binding"/>
    <property type="evidence" value="ECO:0007669"/>
    <property type="project" value="UniProtKB-KW"/>
</dbReference>
<dbReference type="InterPro" id="IPR050093">
    <property type="entry name" value="ABC_SmlMolc_Importer"/>
</dbReference>
<comment type="caution">
    <text evidence="6">The sequence shown here is derived from an EMBL/GenBank/DDBJ whole genome shotgun (WGS) entry which is preliminary data.</text>
</comment>
<name>A0ABV7K8H6_9HYPH</name>
<dbReference type="Gene3D" id="2.40.50.100">
    <property type="match status" value="1"/>
</dbReference>
<proteinExistence type="inferred from homology"/>
<dbReference type="PROSITE" id="PS50893">
    <property type="entry name" value="ABC_TRANSPORTER_2"/>
    <property type="match status" value="1"/>
</dbReference>
<keyword evidence="4 6" id="KW-0067">ATP-binding</keyword>
<evidence type="ECO:0000313" key="7">
    <source>
        <dbReference type="Proteomes" id="UP001595583"/>
    </source>
</evidence>
<evidence type="ECO:0000259" key="5">
    <source>
        <dbReference type="PROSITE" id="PS50893"/>
    </source>
</evidence>
<dbReference type="PANTHER" id="PTHR42781">
    <property type="entry name" value="SPERMIDINE/PUTRESCINE IMPORT ATP-BINDING PROTEIN POTA"/>
    <property type="match status" value="1"/>
</dbReference>
<reference evidence="7" key="1">
    <citation type="journal article" date="2019" name="Int. J. Syst. Evol. Microbiol.">
        <title>The Global Catalogue of Microorganisms (GCM) 10K type strain sequencing project: providing services to taxonomists for standard genome sequencing and annotation.</title>
        <authorList>
            <consortium name="The Broad Institute Genomics Platform"/>
            <consortium name="The Broad Institute Genome Sequencing Center for Infectious Disease"/>
            <person name="Wu L."/>
            <person name="Ma J."/>
        </authorList>
    </citation>
    <scope>NUCLEOTIDE SEQUENCE [LARGE SCALE GENOMIC DNA]</scope>
    <source>
        <strain evidence="7">KCTC 52165</strain>
    </source>
</reference>
<dbReference type="Proteomes" id="UP001595583">
    <property type="component" value="Unassembled WGS sequence"/>
</dbReference>
<accession>A0ABV7K8H6</accession>
<dbReference type="InterPro" id="IPR017871">
    <property type="entry name" value="ABC_transporter-like_CS"/>
</dbReference>
<dbReference type="InterPro" id="IPR027417">
    <property type="entry name" value="P-loop_NTPase"/>
</dbReference>
<dbReference type="EMBL" id="JBHRTK010000008">
    <property type="protein sequence ID" value="MFC3205882.1"/>
    <property type="molecule type" value="Genomic_DNA"/>
</dbReference>
<evidence type="ECO:0000256" key="4">
    <source>
        <dbReference type="ARBA" id="ARBA00022840"/>
    </source>
</evidence>
<evidence type="ECO:0000256" key="3">
    <source>
        <dbReference type="ARBA" id="ARBA00022741"/>
    </source>
</evidence>
<dbReference type="SUPFAM" id="SSF50331">
    <property type="entry name" value="MOP-like"/>
    <property type="match status" value="1"/>
</dbReference>
<dbReference type="InterPro" id="IPR003593">
    <property type="entry name" value="AAA+_ATPase"/>
</dbReference>
<gene>
    <name evidence="6" type="ORF">ACFOHJ_06645</name>
</gene>
<comment type="similarity">
    <text evidence="1">Belongs to the ABC transporter superfamily.</text>
</comment>
<dbReference type="SMART" id="SM00382">
    <property type="entry name" value="AAA"/>
    <property type="match status" value="1"/>
</dbReference>
<keyword evidence="2" id="KW-0813">Transport</keyword>
<dbReference type="RefSeq" id="WP_378219701.1">
    <property type="nucleotide sequence ID" value="NZ_JBHRTK010000008.1"/>
</dbReference>
<organism evidence="6 7">
    <name type="scientific">Aquamicrobium soli</name>
    <dbReference type="NCBI Taxonomy" id="1811518"/>
    <lineage>
        <taxon>Bacteria</taxon>
        <taxon>Pseudomonadati</taxon>
        <taxon>Pseudomonadota</taxon>
        <taxon>Alphaproteobacteria</taxon>
        <taxon>Hyphomicrobiales</taxon>
        <taxon>Phyllobacteriaceae</taxon>
        <taxon>Aquamicrobium</taxon>
    </lineage>
</organism>
<dbReference type="PROSITE" id="PS00211">
    <property type="entry name" value="ABC_TRANSPORTER_1"/>
    <property type="match status" value="1"/>
</dbReference>
<dbReference type="PANTHER" id="PTHR42781:SF4">
    <property type="entry name" value="SPERMIDINE_PUTRESCINE IMPORT ATP-BINDING PROTEIN POTA"/>
    <property type="match status" value="1"/>
</dbReference>
<sequence length="374" mass="41974">MQQVTSQPQSSEQAKPILRLENIVKRFGALTVLRDISLDIVDGEFLTIVGPSGSGKTTLIRMLVGMDEPTSGAIWLRDRRIERVPANKRPTCMVFQSLALFPHRSVGQNIEFPLKIRGVAAAQRKERALELMALLRLQRDYYDKRVTQISGGERQRVALARALAFDPEILFFDEPLSALDYRLRKVLEKELKDLHARTGKTFVYITHSLEEAMVMSDRIAIMRAGRFEQIDVADEIYARPQSRFVAEFMGEVNLFDIEGAAGGGLRGAGIEINLPAGSAPASVYLAPGARATLMVRPEFIHFLDNGHVSDFHLSGVIRSEYLLGSRVHYEVERRDGTMVIVEKLREDRFTGRTGDEVLLGWDVENCHIIAEQAP</sequence>
<dbReference type="InterPro" id="IPR003439">
    <property type="entry name" value="ABC_transporter-like_ATP-bd"/>
</dbReference>
<dbReference type="Pfam" id="PF08402">
    <property type="entry name" value="TOBE_2"/>
    <property type="match status" value="1"/>
</dbReference>
<evidence type="ECO:0000313" key="6">
    <source>
        <dbReference type="EMBL" id="MFC3205882.1"/>
    </source>
</evidence>
<protein>
    <submittedName>
        <fullName evidence="6">ABC transporter ATP-binding protein</fullName>
    </submittedName>
</protein>
<evidence type="ECO:0000256" key="2">
    <source>
        <dbReference type="ARBA" id="ARBA00022448"/>
    </source>
</evidence>
<keyword evidence="3" id="KW-0547">Nucleotide-binding</keyword>
<dbReference type="InterPro" id="IPR008995">
    <property type="entry name" value="Mo/tungstate-bd_C_term_dom"/>
</dbReference>
<dbReference type="Gene3D" id="3.40.50.300">
    <property type="entry name" value="P-loop containing nucleotide triphosphate hydrolases"/>
    <property type="match status" value="1"/>
</dbReference>
<keyword evidence="7" id="KW-1185">Reference proteome</keyword>